<name>A0ABW0LV98_9BACL</name>
<feature type="transmembrane region" description="Helical" evidence="5">
    <location>
        <begin position="127"/>
        <end position="147"/>
    </location>
</feature>
<feature type="transmembrane region" description="Helical" evidence="5">
    <location>
        <begin position="167"/>
        <end position="188"/>
    </location>
</feature>
<gene>
    <name evidence="7" type="ORF">ACFPPD_07795</name>
</gene>
<dbReference type="Proteomes" id="UP001596105">
    <property type="component" value="Unassembled WGS sequence"/>
</dbReference>
<reference evidence="8" key="1">
    <citation type="journal article" date="2019" name="Int. J. Syst. Evol. Microbiol.">
        <title>The Global Catalogue of Microorganisms (GCM) 10K type strain sequencing project: providing services to taxonomists for standard genome sequencing and annotation.</title>
        <authorList>
            <consortium name="The Broad Institute Genomics Platform"/>
            <consortium name="The Broad Institute Genome Sequencing Center for Infectious Disease"/>
            <person name="Wu L."/>
            <person name="Ma J."/>
        </authorList>
    </citation>
    <scope>NUCLEOTIDE SEQUENCE [LARGE SCALE GENOMIC DNA]</scope>
    <source>
        <strain evidence="8">CCUG 57113</strain>
    </source>
</reference>
<dbReference type="SUPFAM" id="SSF48452">
    <property type="entry name" value="TPR-like"/>
    <property type="match status" value="1"/>
</dbReference>
<feature type="transmembrane region" description="Helical" evidence="5">
    <location>
        <begin position="12"/>
        <end position="31"/>
    </location>
</feature>
<evidence type="ECO:0000259" key="6">
    <source>
        <dbReference type="Pfam" id="PF04932"/>
    </source>
</evidence>
<dbReference type="InterPro" id="IPR051533">
    <property type="entry name" value="WaaL-like"/>
</dbReference>
<feature type="transmembrane region" description="Helical" evidence="5">
    <location>
        <begin position="398"/>
        <end position="419"/>
    </location>
</feature>
<feature type="transmembrane region" description="Helical" evidence="5">
    <location>
        <begin position="247"/>
        <end position="266"/>
    </location>
</feature>
<keyword evidence="7" id="KW-0436">Ligase</keyword>
<dbReference type="InterPro" id="IPR007016">
    <property type="entry name" value="O-antigen_ligase-rel_domated"/>
</dbReference>
<keyword evidence="2 5" id="KW-0812">Transmembrane</keyword>
<keyword evidence="8" id="KW-1185">Reference proteome</keyword>
<protein>
    <submittedName>
        <fullName evidence="7">O-antigen ligase family protein</fullName>
    </submittedName>
</protein>
<feature type="transmembrane region" description="Helical" evidence="5">
    <location>
        <begin position="68"/>
        <end position="86"/>
    </location>
</feature>
<dbReference type="InterPro" id="IPR011990">
    <property type="entry name" value="TPR-like_helical_dom_sf"/>
</dbReference>
<keyword evidence="4 5" id="KW-0472">Membrane</keyword>
<evidence type="ECO:0000256" key="5">
    <source>
        <dbReference type="SAM" id="Phobius"/>
    </source>
</evidence>
<evidence type="ECO:0000256" key="3">
    <source>
        <dbReference type="ARBA" id="ARBA00022989"/>
    </source>
</evidence>
<evidence type="ECO:0000256" key="4">
    <source>
        <dbReference type="ARBA" id="ARBA00023136"/>
    </source>
</evidence>
<feature type="transmembrane region" description="Helical" evidence="5">
    <location>
        <begin position="98"/>
        <end position="115"/>
    </location>
</feature>
<dbReference type="Gene3D" id="1.25.40.10">
    <property type="entry name" value="Tetratricopeptide repeat domain"/>
    <property type="match status" value="1"/>
</dbReference>
<sequence length="718" mass="76315">MAIKSVISKAPAIVAAFMAAALGWSAYRYGMFFSADFYRMEIAISAAATLYAIWLAKTANEKDGGSAWRAWLPFGLAVLFALELALGPASVLGTEDAALRWFAYGCWTLLVSGIVRAGRSGKEAVQLAIQATGAWLLAGGWAGWYGGITFTDIVLRFDDAELSATGARLAGFLQYPNAYGAVMAAFLLMQLQCWASGGRLRRLAAATAVPYGGALLLTESRGAVAAFAIGAVLAWLLQPGKEGKARLLAAGGIAAAGAGIATRLSWQWMNAAGEDGQSALRSAGESAAPWLAIVCAIAGAAALLALDKRGAVRLPWAWLAACAGLAVAGWISFAGAGDRISGHYGTVSSRKLFYEDGWRMFLDRPILGNGGGSWRAMFGLYQGQPYVGGEVHSGYLDLLLDVGLIGFAWLAFMLGAYLLDVWRFNRTALAPAVVLLVHAATDFDWSYAFVWLLLLSWFILHGAPAGETAGRSEEPRRGQAARRIPAWTRRALAALLAVAAATGAWAAWRSDAAMERAAAGMAVASAAREAKLRAALEANPAMTRIRLALAPLLPLRERAAVLEAGLRYEPYAPRLRFMLGDAYAELGNVAQAAARLREATRLERFGREGQTAAVATLARLAQARRDAGDEAGARAAAEAAVSQFGRYRELDRQVAATAHPANGKQFGLTVSAKMNAAKSLLLLSRDEEGKELLREVIREGDADWREEARELLGDEPAG</sequence>
<feature type="transmembrane region" description="Helical" evidence="5">
    <location>
        <begin position="487"/>
        <end position="508"/>
    </location>
</feature>
<dbReference type="Pfam" id="PF04932">
    <property type="entry name" value="Wzy_C"/>
    <property type="match status" value="1"/>
</dbReference>
<feature type="transmembrane region" description="Helical" evidence="5">
    <location>
        <begin position="37"/>
        <end position="56"/>
    </location>
</feature>
<feature type="domain" description="O-antigen ligase-related" evidence="6">
    <location>
        <begin position="285"/>
        <end position="408"/>
    </location>
</feature>
<organism evidence="7 8">
    <name type="scientific">Cohnella suwonensis</name>
    <dbReference type="NCBI Taxonomy" id="696072"/>
    <lineage>
        <taxon>Bacteria</taxon>
        <taxon>Bacillati</taxon>
        <taxon>Bacillota</taxon>
        <taxon>Bacilli</taxon>
        <taxon>Bacillales</taxon>
        <taxon>Paenibacillaceae</taxon>
        <taxon>Cohnella</taxon>
    </lineage>
</organism>
<evidence type="ECO:0000313" key="8">
    <source>
        <dbReference type="Proteomes" id="UP001596105"/>
    </source>
</evidence>
<feature type="transmembrane region" description="Helical" evidence="5">
    <location>
        <begin position="318"/>
        <end position="336"/>
    </location>
</feature>
<evidence type="ECO:0000313" key="7">
    <source>
        <dbReference type="EMBL" id="MFC5468621.1"/>
    </source>
</evidence>
<dbReference type="PANTHER" id="PTHR37422">
    <property type="entry name" value="TEICHURONIC ACID BIOSYNTHESIS PROTEIN TUAE"/>
    <property type="match status" value="1"/>
</dbReference>
<comment type="subcellular location">
    <subcellularLocation>
        <location evidence="1">Membrane</location>
        <topology evidence="1">Multi-pass membrane protein</topology>
    </subcellularLocation>
</comment>
<dbReference type="EMBL" id="JBHSMH010000017">
    <property type="protein sequence ID" value="MFC5468621.1"/>
    <property type="molecule type" value="Genomic_DNA"/>
</dbReference>
<feature type="transmembrane region" description="Helical" evidence="5">
    <location>
        <begin position="447"/>
        <end position="466"/>
    </location>
</feature>
<feature type="transmembrane region" description="Helical" evidence="5">
    <location>
        <begin position="223"/>
        <end position="240"/>
    </location>
</feature>
<evidence type="ECO:0000256" key="2">
    <source>
        <dbReference type="ARBA" id="ARBA00022692"/>
    </source>
</evidence>
<proteinExistence type="predicted"/>
<feature type="transmembrane region" description="Helical" evidence="5">
    <location>
        <begin position="286"/>
        <end position="306"/>
    </location>
</feature>
<dbReference type="RefSeq" id="WP_209744894.1">
    <property type="nucleotide sequence ID" value="NZ_JBHSMH010000017.1"/>
</dbReference>
<comment type="caution">
    <text evidence="7">The sequence shown here is derived from an EMBL/GenBank/DDBJ whole genome shotgun (WGS) entry which is preliminary data.</text>
</comment>
<evidence type="ECO:0000256" key="1">
    <source>
        <dbReference type="ARBA" id="ARBA00004141"/>
    </source>
</evidence>
<dbReference type="PANTHER" id="PTHR37422:SF13">
    <property type="entry name" value="LIPOPOLYSACCHARIDE BIOSYNTHESIS PROTEIN PA4999-RELATED"/>
    <property type="match status" value="1"/>
</dbReference>
<dbReference type="GO" id="GO:0016874">
    <property type="term" value="F:ligase activity"/>
    <property type="evidence" value="ECO:0007669"/>
    <property type="project" value="UniProtKB-KW"/>
</dbReference>
<keyword evidence="3 5" id="KW-1133">Transmembrane helix</keyword>
<accession>A0ABW0LV98</accession>